<sequence length="183" mass="20010">MSHQEEPDHRPEGGFSTPVGSRRTFFHWVTVAAAAVVGVGLAVPLLGSLISPAFMRRRRAWVDVGPVDELPAGRPTQLDHVTTVRDGWQEATSHKAVWAVKQPQGDVTVFSPICTHLGCGYRWDDAEKKFLCPCHGSSFDVKGDVLGGPAPRPLDRLPAKVEGGRLLVMYKDFKSGLRDSVEL</sequence>
<dbReference type="InterPro" id="IPR014349">
    <property type="entry name" value="Rieske_Fe-S_prot"/>
</dbReference>
<dbReference type="EMBL" id="FP929003">
    <property type="protein sequence ID" value="CBK43562.1"/>
    <property type="molecule type" value="Genomic_DNA"/>
</dbReference>
<name>D8PJI8_9BACT</name>
<evidence type="ECO:0000259" key="8">
    <source>
        <dbReference type="PROSITE" id="PS51296"/>
    </source>
</evidence>
<dbReference type="GO" id="GO:0016491">
    <property type="term" value="F:oxidoreductase activity"/>
    <property type="evidence" value="ECO:0007669"/>
    <property type="project" value="UniProtKB-KW"/>
</dbReference>
<dbReference type="InterPro" id="IPR017941">
    <property type="entry name" value="Rieske_2Fe-2S"/>
</dbReference>
<dbReference type="PROSITE" id="PS51296">
    <property type="entry name" value="RIESKE"/>
    <property type="match status" value="1"/>
</dbReference>
<dbReference type="eggNOG" id="COG0723">
    <property type="taxonomic scope" value="Bacteria"/>
</dbReference>
<keyword evidence="4" id="KW-0411">Iron-sulfur</keyword>
<protein>
    <submittedName>
        <fullName evidence="9">Putative Quinol-cytochrome c reductase, iron-sulfur subunit (Rieske iron-sulfur protein)</fullName>
        <ecNumber evidence="9">1.10.2.2</ecNumber>
    </submittedName>
</protein>
<keyword evidence="3" id="KW-0408">Iron</keyword>
<evidence type="ECO:0000256" key="1">
    <source>
        <dbReference type="ARBA" id="ARBA00022714"/>
    </source>
</evidence>
<dbReference type="Pfam" id="PF00355">
    <property type="entry name" value="Rieske"/>
    <property type="match status" value="1"/>
</dbReference>
<dbReference type="KEGG" id="nde:NIDE3890"/>
<accession>D8PJI8</accession>
<feature type="domain" description="Rieske" evidence="8">
    <location>
        <begin position="61"/>
        <end position="168"/>
    </location>
</feature>
<evidence type="ECO:0000256" key="7">
    <source>
        <dbReference type="SAM" id="Phobius"/>
    </source>
</evidence>
<feature type="transmembrane region" description="Helical" evidence="7">
    <location>
        <begin position="25"/>
        <end position="50"/>
    </location>
</feature>
<keyword evidence="7" id="KW-0812">Transmembrane</keyword>
<proteinExistence type="predicted"/>
<organism evidence="9 10">
    <name type="scientific">Nitrospira defluvii</name>
    <dbReference type="NCBI Taxonomy" id="330214"/>
    <lineage>
        <taxon>Bacteria</taxon>
        <taxon>Pseudomonadati</taxon>
        <taxon>Nitrospirota</taxon>
        <taxon>Nitrospiria</taxon>
        <taxon>Nitrospirales</taxon>
        <taxon>Nitrospiraceae</taxon>
        <taxon>Nitrospira</taxon>
    </lineage>
</organism>
<keyword evidence="2" id="KW-0479">Metal-binding</keyword>
<dbReference type="InterPro" id="IPR006311">
    <property type="entry name" value="TAT_signal"/>
</dbReference>
<dbReference type="PANTHER" id="PTHR10134">
    <property type="entry name" value="CYTOCHROME B-C1 COMPLEX SUBUNIT RIESKE, MITOCHONDRIAL"/>
    <property type="match status" value="1"/>
</dbReference>
<keyword evidence="10" id="KW-1185">Reference proteome</keyword>
<keyword evidence="7" id="KW-1133">Transmembrane helix</keyword>
<dbReference type="GO" id="GO:0051537">
    <property type="term" value="F:2 iron, 2 sulfur cluster binding"/>
    <property type="evidence" value="ECO:0007669"/>
    <property type="project" value="UniProtKB-KW"/>
</dbReference>
<evidence type="ECO:0000256" key="3">
    <source>
        <dbReference type="ARBA" id="ARBA00023004"/>
    </source>
</evidence>
<evidence type="ECO:0000256" key="5">
    <source>
        <dbReference type="ARBA" id="ARBA00023157"/>
    </source>
</evidence>
<dbReference type="InterPro" id="IPR005805">
    <property type="entry name" value="Rieske_Fe-S_prot_C"/>
</dbReference>
<dbReference type="PROSITE" id="PS51318">
    <property type="entry name" value="TAT"/>
    <property type="match status" value="1"/>
</dbReference>
<dbReference type="SUPFAM" id="SSF50022">
    <property type="entry name" value="ISP domain"/>
    <property type="match status" value="1"/>
</dbReference>
<dbReference type="PRINTS" id="PR00162">
    <property type="entry name" value="RIESKE"/>
</dbReference>
<keyword evidence="7" id="KW-0472">Membrane</keyword>
<dbReference type="AlphaFoldDB" id="D8PJI8"/>
<evidence type="ECO:0000256" key="2">
    <source>
        <dbReference type="ARBA" id="ARBA00022723"/>
    </source>
</evidence>
<evidence type="ECO:0000313" key="10">
    <source>
        <dbReference type="Proteomes" id="UP000001660"/>
    </source>
</evidence>
<dbReference type="STRING" id="330214.NIDE3890"/>
<reference evidence="9 10" key="1">
    <citation type="journal article" date="2010" name="Proc. Natl. Acad. Sci. U.S.A.">
        <title>A Nitrospira metagenome illuminates the physiology and evolution of globally important nitrite-oxidizing bacteria.</title>
        <authorList>
            <person name="Lucker S."/>
            <person name="Wagner M."/>
            <person name="Maixner F."/>
            <person name="Pelletier E."/>
            <person name="Koch H."/>
            <person name="Vacherie B."/>
            <person name="Rattei T."/>
            <person name="Sinninghe Damste J."/>
            <person name="Spieck E."/>
            <person name="Le Paslier D."/>
            <person name="Daims H."/>
        </authorList>
    </citation>
    <scope>NUCLEOTIDE SEQUENCE [LARGE SCALE GENOMIC DNA]</scope>
</reference>
<keyword evidence="9" id="KW-0560">Oxidoreductase</keyword>
<dbReference type="Proteomes" id="UP000001660">
    <property type="component" value="Chromosome"/>
</dbReference>
<keyword evidence="5" id="KW-1015">Disulfide bond</keyword>
<evidence type="ECO:0000256" key="6">
    <source>
        <dbReference type="ARBA" id="ARBA00034078"/>
    </source>
</evidence>
<dbReference type="Gene3D" id="2.102.10.10">
    <property type="entry name" value="Rieske [2Fe-2S] iron-sulphur domain"/>
    <property type="match status" value="1"/>
</dbReference>
<evidence type="ECO:0000256" key="4">
    <source>
        <dbReference type="ARBA" id="ARBA00023014"/>
    </source>
</evidence>
<dbReference type="HOGENOM" id="CLU_055690_1_1_0"/>
<dbReference type="GO" id="GO:0046872">
    <property type="term" value="F:metal ion binding"/>
    <property type="evidence" value="ECO:0007669"/>
    <property type="project" value="UniProtKB-KW"/>
</dbReference>
<dbReference type="EC" id="1.10.2.2" evidence="9"/>
<comment type="cofactor">
    <cofactor evidence="6">
        <name>[2Fe-2S] cluster</name>
        <dbReference type="ChEBI" id="CHEBI:190135"/>
    </cofactor>
</comment>
<keyword evidence="1" id="KW-0001">2Fe-2S</keyword>
<evidence type="ECO:0000313" key="9">
    <source>
        <dbReference type="EMBL" id="CBK43562.1"/>
    </source>
</evidence>
<gene>
    <name evidence="9" type="ORF">NIDE3890</name>
</gene>
<dbReference type="GO" id="GO:0016020">
    <property type="term" value="C:membrane"/>
    <property type="evidence" value="ECO:0007669"/>
    <property type="project" value="InterPro"/>
</dbReference>
<dbReference type="OrthoDB" id="9767869at2"/>
<dbReference type="InterPro" id="IPR036922">
    <property type="entry name" value="Rieske_2Fe-2S_sf"/>
</dbReference>